<evidence type="ECO:0000313" key="1">
    <source>
        <dbReference type="EMBL" id="KIK14940.1"/>
    </source>
</evidence>
<keyword evidence="2" id="KW-1185">Reference proteome</keyword>
<dbReference type="OrthoDB" id="3214276at2759"/>
<dbReference type="EMBL" id="KN833914">
    <property type="protein sequence ID" value="KIK14940.1"/>
    <property type="molecule type" value="Genomic_DNA"/>
</dbReference>
<organism evidence="1 2">
    <name type="scientific">Pisolithus microcarpus 441</name>
    <dbReference type="NCBI Taxonomy" id="765257"/>
    <lineage>
        <taxon>Eukaryota</taxon>
        <taxon>Fungi</taxon>
        <taxon>Dikarya</taxon>
        <taxon>Basidiomycota</taxon>
        <taxon>Agaricomycotina</taxon>
        <taxon>Agaricomycetes</taxon>
        <taxon>Agaricomycetidae</taxon>
        <taxon>Boletales</taxon>
        <taxon>Sclerodermatineae</taxon>
        <taxon>Pisolithaceae</taxon>
        <taxon>Pisolithus</taxon>
    </lineage>
</organism>
<accession>A0A0C9XRP1</accession>
<proteinExistence type="predicted"/>
<reference evidence="2" key="2">
    <citation type="submission" date="2015-01" db="EMBL/GenBank/DDBJ databases">
        <title>Evolutionary Origins and Diversification of the Mycorrhizal Mutualists.</title>
        <authorList>
            <consortium name="DOE Joint Genome Institute"/>
            <consortium name="Mycorrhizal Genomics Consortium"/>
            <person name="Kohler A."/>
            <person name="Kuo A."/>
            <person name="Nagy L.G."/>
            <person name="Floudas D."/>
            <person name="Copeland A."/>
            <person name="Barry K.W."/>
            <person name="Cichocki N."/>
            <person name="Veneault-Fourrey C."/>
            <person name="LaButti K."/>
            <person name="Lindquist E.A."/>
            <person name="Lipzen A."/>
            <person name="Lundell T."/>
            <person name="Morin E."/>
            <person name="Murat C."/>
            <person name="Riley R."/>
            <person name="Ohm R."/>
            <person name="Sun H."/>
            <person name="Tunlid A."/>
            <person name="Henrissat B."/>
            <person name="Grigoriev I.V."/>
            <person name="Hibbett D.S."/>
            <person name="Martin F."/>
        </authorList>
    </citation>
    <scope>NUCLEOTIDE SEQUENCE [LARGE SCALE GENOMIC DNA]</scope>
    <source>
        <strain evidence="2">441</strain>
    </source>
</reference>
<dbReference type="AlphaFoldDB" id="A0A0C9XRP1"/>
<gene>
    <name evidence="1" type="ORF">PISMIDRAFT_16892</name>
</gene>
<protein>
    <submittedName>
        <fullName evidence="1">Uncharacterized protein</fullName>
    </submittedName>
</protein>
<dbReference type="Proteomes" id="UP000054018">
    <property type="component" value="Unassembled WGS sequence"/>
</dbReference>
<evidence type="ECO:0000313" key="2">
    <source>
        <dbReference type="Proteomes" id="UP000054018"/>
    </source>
</evidence>
<name>A0A0C9XRP1_9AGAM</name>
<reference evidence="1 2" key="1">
    <citation type="submission" date="2014-04" db="EMBL/GenBank/DDBJ databases">
        <authorList>
            <consortium name="DOE Joint Genome Institute"/>
            <person name="Kuo A."/>
            <person name="Kohler A."/>
            <person name="Costa M.D."/>
            <person name="Nagy L.G."/>
            <person name="Floudas D."/>
            <person name="Copeland A."/>
            <person name="Barry K.W."/>
            <person name="Cichocki N."/>
            <person name="Veneault-Fourrey C."/>
            <person name="LaButti K."/>
            <person name="Lindquist E.A."/>
            <person name="Lipzen A."/>
            <person name="Lundell T."/>
            <person name="Morin E."/>
            <person name="Murat C."/>
            <person name="Sun H."/>
            <person name="Tunlid A."/>
            <person name="Henrissat B."/>
            <person name="Grigoriev I.V."/>
            <person name="Hibbett D.S."/>
            <person name="Martin F."/>
            <person name="Nordberg H.P."/>
            <person name="Cantor M.N."/>
            <person name="Hua S.X."/>
        </authorList>
    </citation>
    <scope>NUCLEOTIDE SEQUENCE [LARGE SCALE GENOMIC DNA]</scope>
    <source>
        <strain evidence="1 2">441</strain>
    </source>
</reference>
<sequence>MSLNEFVKNEAVLLPTDSEAIIMKLITSLDHLKSRTKMAIKDFDDAMKLFGKLYHRDGKISHKDASEKQMVKMAFNVFYPTYKSAKEELHEIYWSEEEWKVILKID</sequence>
<dbReference type="HOGENOM" id="CLU_2224255_0_0_1"/>